<keyword evidence="2" id="KW-1185">Reference proteome</keyword>
<sequence length="112" mass="12438">MQLPGYLRLHDLPEFDQWSCCFDVSGPRTTERVADLGHEPNGYFWAGVVRRLVDLGELPEVETDPEGDTFSAFGTHALMERLAQALVPYLTDPDALTAFVTAAEADGFDFDD</sequence>
<evidence type="ECO:0008006" key="3">
    <source>
        <dbReference type="Google" id="ProtNLM"/>
    </source>
</evidence>
<accession>A0ABX4MB92</accession>
<dbReference type="EMBL" id="MTPX02000041">
    <property type="protein sequence ID" value="PHP52701.1"/>
    <property type="molecule type" value="Genomic_DNA"/>
</dbReference>
<comment type="caution">
    <text evidence="1">The sequence shown here is derived from an EMBL/GenBank/DDBJ whole genome shotgun (WGS) entry which is preliminary data.</text>
</comment>
<protein>
    <recommendedName>
        <fullName evidence="3">Immunity protein 51</fullName>
    </recommendedName>
</protein>
<proteinExistence type="predicted"/>
<evidence type="ECO:0000313" key="1">
    <source>
        <dbReference type="EMBL" id="PHP52701.1"/>
    </source>
</evidence>
<reference evidence="1 2" key="1">
    <citation type="submission" date="2017-10" db="EMBL/GenBank/DDBJ databases">
        <title>Draft genome sequence of cellulolytic Actinomyces sp CtC72 isolated from cattle rumen fluid.</title>
        <authorList>
            <person name="Joshi A.J."/>
            <person name="Vasudevan G."/>
            <person name="Lanjekar V.B."/>
            <person name="Hivarkar S."/>
            <person name="Engineer A."/>
            <person name="Pore S.D."/>
            <person name="Dhakephalkar P.K."/>
            <person name="Dagar S."/>
        </authorList>
    </citation>
    <scope>NUCLEOTIDE SEQUENCE [LARGE SCALE GENOMIC DNA]</scope>
    <source>
        <strain evidence="2">CtC72</strain>
    </source>
</reference>
<dbReference type="RefSeq" id="WP_086614087.1">
    <property type="nucleotide sequence ID" value="NZ_MTPX02000041.1"/>
</dbReference>
<dbReference type="Proteomes" id="UP000194577">
    <property type="component" value="Unassembled WGS sequence"/>
</dbReference>
<evidence type="ECO:0000313" key="2">
    <source>
        <dbReference type="Proteomes" id="UP000194577"/>
    </source>
</evidence>
<organism evidence="1 2">
    <name type="scientific">Actinomyces ruminis</name>
    <dbReference type="NCBI Taxonomy" id="1937003"/>
    <lineage>
        <taxon>Bacteria</taxon>
        <taxon>Bacillati</taxon>
        <taxon>Actinomycetota</taxon>
        <taxon>Actinomycetes</taxon>
        <taxon>Actinomycetales</taxon>
        <taxon>Actinomycetaceae</taxon>
        <taxon>Actinomyces</taxon>
    </lineage>
</organism>
<gene>
    <name evidence="1" type="ORF">BW737_007490</name>
</gene>
<name>A0ABX4MB92_9ACTO</name>